<organism evidence="3 4">
    <name type="scientific">Salinadaptatus halalkaliphilus</name>
    <dbReference type="NCBI Taxonomy" id="2419781"/>
    <lineage>
        <taxon>Archaea</taxon>
        <taxon>Methanobacteriati</taxon>
        <taxon>Methanobacteriota</taxon>
        <taxon>Stenosarchaea group</taxon>
        <taxon>Halobacteria</taxon>
        <taxon>Halobacteriales</taxon>
        <taxon>Natrialbaceae</taxon>
        <taxon>Salinadaptatus</taxon>
    </lineage>
</organism>
<gene>
    <name evidence="3" type="ORF">D8Y22_09835</name>
</gene>
<keyword evidence="4" id="KW-1185">Reference proteome</keyword>
<feature type="region of interest" description="Disordered" evidence="1">
    <location>
        <begin position="236"/>
        <end position="265"/>
    </location>
</feature>
<dbReference type="EMBL" id="RBZW01000022">
    <property type="protein sequence ID" value="THE64911.1"/>
    <property type="molecule type" value="Genomic_DNA"/>
</dbReference>
<keyword evidence="2" id="KW-1133">Transmembrane helix</keyword>
<evidence type="ECO:0000256" key="1">
    <source>
        <dbReference type="SAM" id="MobiDB-lite"/>
    </source>
</evidence>
<dbReference type="OrthoDB" id="103676at2157"/>
<keyword evidence="2" id="KW-0472">Membrane</keyword>
<protein>
    <recommendedName>
        <fullName evidence="5">PGF-pre-PGF domain-containing protein</fullName>
    </recommendedName>
</protein>
<evidence type="ECO:0000256" key="2">
    <source>
        <dbReference type="SAM" id="Phobius"/>
    </source>
</evidence>
<sequence>MSHNWSTVLAVVAVLIVGALAGPAGAAVAGTASASTVQQSADSYVVEQGEFCEPIEPLSSSGSVEAFYDYRDHDTHPDGVDRMYSSYGTEHLQESDTSLLFLHQGTDGTSLVMVHDELEGDTAGGVVTFEMAGVPHDAEWVVRNDDYDGDTNRDEFETGDGWASADWAYIQNRTGGGALNGGFDDEFAVTIHPGFNEDANLYDAEVDEEFDDENRTGYGGDWWDGGDIEDWEVLSGDAEDPDRGSIPSMDEPVTIRTGTCDGPSVTYERTDDGITVTIDDVRADDTVSLQPTRGTHDGVRFERLETTGLADDTTLTFENDRPSGVSAGDLEGSEALSTVTVTGDDPSQGSSSTVTFSVDSSELDELGIDPDEIALYEVDDDGAWNVSTTEVRADQGGSYQYDAEVDSLEALAVGPHPDAGSVDASPLAGFEVGLTVAIVVLIALFLGTRARRR</sequence>
<dbReference type="AlphaFoldDB" id="A0A4S3TL83"/>
<evidence type="ECO:0000313" key="4">
    <source>
        <dbReference type="Proteomes" id="UP000318864"/>
    </source>
</evidence>
<dbReference type="RefSeq" id="WP_141464531.1">
    <property type="nucleotide sequence ID" value="NZ_RBZW01000022.1"/>
</dbReference>
<reference evidence="3 4" key="1">
    <citation type="submission" date="2018-10" db="EMBL/GenBank/DDBJ databases">
        <title>Natronolimnobius sp. XQ-INN 246 isolated from Inner Mongolia Autonomous Region of China.</title>
        <authorList>
            <person name="Xue Q."/>
        </authorList>
    </citation>
    <scope>NUCLEOTIDE SEQUENCE [LARGE SCALE GENOMIC DNA]</scope>
    <source>
        <strain evidence="3 4">XQ-INN 246</strain>
    </source>
</reference>
<feature type="transmembrane region" description="Helical" evidence="2">
    <location>
        <begin position="427"/>
        <end position="447"/>
    </location>
</feature>
<dbReference type="Proteomes" id="UP000318864">
    <property type="component" value="Unassembled WGS sequence"/>
</dbReference>
<comment type="caution">
    <text evidence="3">The sequence shown here is derived from an EMBL/GenBank/DDBJ whole genome shotgun (WGS) entry which is preliminary data.</text>
</comment>
<evidence type="ECO:0008006" key="5">
    <source>
        <dbReference type="Google" id="ProtNLM"/>
    </source>
</evidence>
<proteinExistence type="predicted"/>
<name>A0A4S3TL83_9EURY</name>
<keyword evidence="2" id="KW-0812">Transmembrane</keyword>
<accession>A0A4S3TL83</accession>
<evidence type="ECO:0000313" key="3">
    <source>
        <dbReference type="EMBL" id="THE64911.1"/>
    </source>
</evidence>